<feature type="domain" description="Formyl transferase N-terminal" evidence="5">
    <location>
        <begin position="3"/>
        <end position="183"/>
    </location>
</feature>
<feature type="active site" description="Proton donor" evidence="4">
    <location>
        <position position="105"/>
    </location>
</feature>
<name>A0ABW4ZL18_9SPHI</name>
<dbReference type="EC" id="2.1.2.2" evidence="4"/>
<accession>A0ABW4ZL18</accession>
<dbReference type="EMBL" id="JBHUHZ010000001">
    <property type="protein sequence ID" value="MFD2162536.1"/>
    <property type="molecule type" value="Genomic_DNA"/>
</dbReference>
<keyword evidence="2 4" id="KW-0808">Transferase</keyword>
<protein>
    <recommendedName>
        <fullName evidence="4">Phosphoribosylglycinamide formyltransferase</fullName>
        <ecNumber evidence="4">2.1.2.2</ecNumber>
    </recommendedName>
    <alternativeName>
        <fullName evidence="4">5'-phosphoribosylglycinamide transformylase</fullName>
    </alternativeName>
    <alternativeName>
        <fullName evidence="4">GAR transformylase</fullName>
        <shortName evidence="4">GART</shortName>
    </alternativeName>
</protein>
<dbReference type="Pfam" id="PF00551">
    <property type="entry name" value="Formyl_trans_N"/>
    <property type="match status" value="1"/>
</dbReference>
<evidence type="ECO:0000259" key="5">
    <source>
        <dbReference type="Pfam" id="PF00551"/>
    </source>
</evidence>
<gene>
    <name evidence="4 6" type="primary">purN</name>
    <name evidence="6" type="ORF">ACFSJU_09030</name>
</gene>
<evidence type="ECO:0000256" key="3">
    <source>
        <dbReference type="ARBA" id="ARBA00022755"/>
    </source>
</evidence>
<comment type="caution">
    <text evidence="4">Lacks conserved residue(s) required for the propagation of feature annotation.</text>
</comment>
<reference evidence="7" key="1">
    <citation type="journal article" date="2019" name="Int. J. Syst. Evol. Microbiol.">
        <title>The Global Catalogue of Microorganisms (GCM) 10K type strain sequencing project: providing services to taxonomists for standard genome sequencing and annotation.</title>
        <authorList>
            <consortium name="The Broad Institute Genomics Platform"/>
            <consortium name="The Broad Institute Genome Sequencing Center for Infectious Disease"/>
            <person name="Wu L."/>
            <person name="Ma J."/>
        </authorList>
    </citation>
    <scope>NUCLEOTIDE SEQUENCE [LARGE SCALE GENOMIC DNA]</scope>
    <source>
        <strain evidence="7">KCTC 42217</strain>
    </source>
</reference>
<evidence type="ECO:0000256" key="1">
    <source>
        <dbReference type="ARBA" id="ARBA00005054"/>
    </source>
</evidence>
<comment type="pathway">
    <text evidence="1 4">Purine metabolism; IMP biosynthesis via de novo pathway; N(2)-formyl-N(1)-(5-phospho-D-ribosyl)glycinamide from N(1)-(5-phospho-D-ribosyl)glycinamide (10-formyl THF route): step 1/1.</text>
</comment>
<organism evidence="6 7">
    <name type="scientific">Paradesertivirga mongoliensis</name>
    <dbReference type="NCBI Taxonomy" id="2100740"/>
    <lineage>
        <taxon>Bacteria</taxon>
        <taxon>Pseudomonadati</taxon>
        <taxon>Bacteroidota</taxon>
        <taxon>Sphingobacteriia</taxon>
        <taxon>Sphingobacteriales</taxon>
        <taxon>Sphingobacteriaceae</taxon>
        <taxon>Paradesertivirga</taxon>
    </lineage>
</organism>
<evidence type="ECO:0000256" key="2">
    <source>
        <dbReference type="ARBA" id="ARBA00022679"/>
    </source>
</evidence>
<comment type="similarity">
    <text evidence="4">Belongs to the GART family.</text>
</comment>
<feature type="binding site" evidence="4">
    <location>
        <position position="103"/>
    </location>
    <ligand>
        <name>(6R)-10-formyltetrahydrofolate</name>
        <dbReference type="ChEBI" id="CHEBI:195366"/>
    </ligand>
</feature>
<dbReference type="Gene3D" id="3.40.50.170">
    <property type="entry name" value="Formyl transferase, N-terminal domain"/>
    <property type="match status" value="1"/>
</dbReference>
<comment type="function">
    <text evidence="4">Catalyzes the transfer of a formyl group from 10-formyltetrahydrofolate to 5-phospho-ribosyl-glycinamide (GAR), producing 5-phospho-ribosyl-N-formylglycinamide (FGAR) and tetrahydrofolate.</text>
</comment>
<dbReference type="InterPro" id="IPR002376">
    <property type="entry name" value="Formyl_transf_N"/>
</dbReference>
<dbReference type="HAMAP" id="MF_01930">
    <property type="entry name" value="PurN"/>
    <property type="match status" value="1"/>
</dbReference>
<dbReference type="InterPro" id="IPR004607">
    <property type="entry name" value="GART"/>
</dbReference>
<comment type="caution">
    <text evidence="6">The sequence shown here is derived from an EMBL/GenBank/DDBJ whole genome shotgun (WGS) entry which is preliminary data.</text>
</comment>
<dbReference type="SUPFAM" id="SSF53328">
    <property type="entry name" value="Formyltransferase"/>
    <property type="match status" value="1"/>
</dbReference>
<sequence length="193" mass="22187">MKKRIAIFASGSGSNAQKIMEHFKKHNDAEVAIVLTNNPDAFVLQRADNFEIPTHIFNRREFYDTDTVVNLLKNLQVDIIVLAGFLWLIPENLLKAFPNKIINIHPALLPKYGGKGMYGDKVHQSVLDNNEDESGITIHFVNEHFDEGEIIHQSRFKIEKADDLKMIKFKGQQLEHLHYPKVVEQLLNKMKSI</sequence>
<evidence type="ECO:0000313" key="7">
    <source>
        <dbReference type="Proteomes" id="UP001597387"/>
    </source>
</evidence>
<dbReference type="NCBIfam" id="TIGR00639">
    <property type="entry name" value="PurN"/>
    <property type="match status" value="1"/>
</dbReference>
<dbReference type="PANTHER" id="PTHR43369:SF2">
    <property type="entry name" value="PHOSPHORIBOSYLGLYCINAMIDE FORMYLTRANSFERASE"/>
    <property type="match status" value="1"/>
</dbReference>
<proteinExistence type="inferred from homology"/>
<keyword evidence="7" id="KW-1185">Reference proteome</keyword>
<evidence type="ECO:0000256" key="4">
    <source>
        <dbReference type="HAMAP-Rule" id="MF_01930"/>
    </source>
</evidence>
<keyword evidence="3 4" id="KW-0658">Purine biosynthesis</keyword>
<feature type="site" description="Raises pKa of active site His" evidence="4">
    <location>
        <position position="146"/>
    </location>
</feature>
<dbReference type="GO" id="GO:0004644">
    <property type="term" value="F:phosphoribosylglycinamide formyltransferase activity"/>
    <property type="evidence" value="ECO:0007669"/>
    <property type="project" value="UniProtKB-EC"/>
</dbReference>
<dbReference type="PANTHER" id="PTHR43369">
    <property type="entry name" value="PHOSPHORIBOSYLGLYCINAMIDE FORMYLTRANSFERASE"/>
    <property type="match status" value="1"/>
</dbReference>
<evidence type="ECO:0000313" key="6">
    <source>
        <dbReference type="EMBL" id="MFD2162536.1"/>
    </source>
</evidence>
<feature type="binding site" evidence="4">
    <location>
        <begin position="13"/>
        <end position="15"/>
    </location>
    <ligand>
        <name>N(1)-(5-phospho-beta-D-ribosyl)glycinamide</name>
        <dbReference type="ChEBI" id="CHEBI:143788"/>
    </ligand>
</feature>
<dbReference type="RefSeq" id="WP_255904039.1">
    <property type="nucleotide sequence ID" value="NZ_JAFMZO010000003.1"/>
</dbReference>
<dbReference type="Proteomes" id="UP001597387">
    <property type="component" value="Unassembled WGS sequence"/>
</dbReference>
<dbReference type="CDD" id="cd08645">
    <property type="entry name" value="FMT_core_GART"/>
    <property type="match status" value="1"/>
</dbReference>
<comment type="catalytic activity">
    <reaction evidence="4">
        <text>N(1)-(5-phospho-beta-D-ribosyl)glycinamide + (6R)-10-formyltetrahydrofolate = N(2)-formyl-N(1)-(5-phospho-beta-D-ribosyl)glycinamide + (6S)-5,6,7,8-tetrahydrofolate + H(+)</text>
        <dbReference type="Rhea" id="RHEA:15053"/>
        <dbReference type="ChEBI" id="CHEBI:15378"/>
        <dbReference type="ChEBI" id="CHEBI:57453"/>
        <dbReference type="ChEBI" id="CHEBI:143788"/>
        <dbReference type="ChEBI" id="CHEBI:147286"/>
        <dbReference type="ChEBI" id="CHEBI:195366"/>
        <dbReference type="EC" id="2.1.2.2"/>
    </reaction>
</comment>
<dbReference type="InterPro" id="IPR036477">
    <property type="entry name" value="Formyl_transf_N_sf"/>
</dbReference>